<sequence>MGFPRLLVTDEMTLYVLSNFEWYCREVAFPSLPLPSDYEELYSGFVLAEVEEYAWHYKVPELPQVVFLEMLLNDAVKLGILCGWMIEIMESALKELQCSTFQAWVGSWMPADRRYSATQKRRRARDYWDLCPSFTLPNAEKAARDFNIPEIIQSTFYAMLRNDAVELSLVSRDMIRGLKSTLEGLRWTVFESWLSLASMPS</sequence>
<dbReference type="Proteomes" id="UP001153076">
    <property type="component" value="Unassembled WGS sequence"/>
</dbReference>
<dbReference type="EMBL" id="JAKOGI010000609">
    <property type="protein sequence ID" value="KAJ8432401.1"/>
    <property type="molecule type" value="Genomic_DNA"/>
</dbReference>
<proteinExistence type="predicted"/>
<gene>
    <name evidence="1" type="ORF">Cgig2_010003</name>
</gene>
<dbReference type="AlphaFoldDB" id="A0A9Q1JW47"/>
<name>A0A9Q1JW47_9CARY</name>
<evidence type="ECO:0000313" key="2">
    <source>
        <dbReference type="Proteomes" id="UP001153076"/>
    </source>
</evidence>
<evidence type="ECO:0000313" key="1">
    <source>
        <dbReference type="EMBL" id="KAJ8432401.1"/>
    </source>
</evidence>
<comment type="caution">
    <text evidence="1">The sequence shown here is derived from an EMBL/GenBank/DDBJ whole genome shotgun (WGS) entry which is preliminary data.</text>
</comment>
<accession>A0A9Q1JW47</accession>
<organism evidence="1 2">
    <name type="scientific">Carnegiea gigantea</name>
    <dbReference type="NCBI Taxonomy" id="171969"/>
    <lineage>
        <taxon>Eukaryota</taxon>
        <taxon>Viridiplantae</taxon>
        <taxon>Streptophyta</taxon>
        <taxon>Embryophyta</taxon>
        <taxon>Tracheophyta</taxon>
        <taxon>Spermatophyta</taxon>
        <taxon>Magnoliopsida</taxon>
        <taxon>eudicotyledons</taxon>
        <taxon>Gunneridae</taxon>
        <taxon>Pentapetalae</taxon>
        <taxon>Caryophyllales</taxon>
        <taxon>Cactineae</taxon>
        <taxon>Cactaceae</taxon>
        <taxon>Cactoideae</taxon>
        <taxon>Echinocereeae</taxon>
        <taxon>Carnegiea</taxon>
    </lineage>
</organism>
<keyword evidence="2" id="KW-1185">Reference proteome</keyword>
<reference evidence="1" key="1">
    <citation type="submission" date="2022-04" db="EMBL/GenBank/DDBJ databases">
        <title>Carnegiea gigantea Genome sequencing and assembly v2.</title>
        <authorList>
            <person name="Copetti D."/>
            <person name="Sanderson M.J."/>
            <person name="Burquez A."/>
            <person name="Wojciechowski M.F."/>
        </authorList>
    </citation>
    <scope>NUCLEOTIDE SEQUENCE</scope>
    <source>
        <strain evidence="1">SGP5-SGP5p</strain>
        <tissue evidence="1">Aerial part</tissue>
    </source>
</reference>
<protein>
    <submittedName>
        <fullName evidence="1">Uncharacterized protein</fullName>
    </submittedName>
</protein>